<feature type="domain" description="Endoribonuclease YicC-like C-terminal" evidence="7">
    <location>
        <begin position="171"/>
        <end position="288"/>
    </location>
</feature>
<evidence type="ECO:0000313" key="8">
    <source>
        <dbReference type="EMBL" id="NKF22192.1"/>
    </source>
</evidence>
<dbReference type="InterPro" id="IPR013551">
    <property type="entry name" value="YicC-like_C"/>
</dbReference>
<dbReference type="NCBIfam" id="TIGR00255">
    <property type="entry name" value="YicC/YloC family endoribonuclease"/>
    <property type="match status" value="1"/>
</dbReference>
<dbReference type="InterPro" id="IPR005229">
    <property type="entry name" value="YicC/YloC-like"/>
</dbReference>
<evidence type="ECO:0000256" key="4">
    <source>
        <dbReference type="ARBA" id="ARBA00022801"/>
    </source>
</evidence>
<dbReference type="PANTHER" id="PTHR30636">
    <property type="entry name" value="UPF0701 PROTEIN YICC"/>
    <property type="match status" value="1"/>
</dbReference>
<evidence type="ECO:0000256" key="1">
    <source>
        <dbReference type="ARBA" id="ARBA00001968"/>
    </source>
</evidence>
<gene>
    <name evidence="8" type="ORF">G7Y82_07670</name>
</gene>
<evidence type="ECO:0000256" key="3">
    <source>
        <dbReference type="ARBA" id="ARBA00022759"/>
    </source>
</evidence>
<accession>A0A970B4C7</accession>
<comment type="similarity">
    <text evidence="5">Belongs to the YicC/YloC family.</text>
</comment>
<dbReference type="GO" id="GO:0004521">
    <property type="term" value="F:RNA endonuclease activity"/>
    <property type="evidence" value="ECO:0007669"/>
    <property type="project" value="InterPro"/>
</dbReference>
<sequence length="288" mass="33040">MIRSMTGYARVEASYDWGRLSWELRSVNHRYFDVTFKMPEDFRVLEGDLRQFAGTRIARGKVECGLRYSRDGQAGDTIVLDRARLSQLKDALDAVNTELGATSVPEPMRVLSYPGVVKEEQADFAPLVAAARELFSAALKDFSATRAREGERLQQFVLERCDTIETLVAEVRERYPQVREQWLARLQARCAELGVELDPQRLAQEVAMSAQRLDVEEEMSRLLSHLVEVRQTFKRDEAIGRRLDFLMQELNREANTLSSKSQDADMTRCAVEMKVAIEQMREQVQNIE</sequence>
<evidence type="ECO:0000259" key="6">
    <source>
        <dbReference type="Pfam" id="PF03755"/>
    </source>
</evidence>
<keyword evidence="2" id="KW-0540">Nuclease</keyword>
<dbReference type="Pfam" id="PF03755">
    <property type="entry name" value="YicC-like_N"/>
    <property type="match status" value="1"/>
</dbReference>
<reference evidence="8" key="1">
    <citation type="submission" date="2020-03" db="EMBL/GenBank/DDBJ databases">
        <title>Solimonas marina sp. nov., isolated from deep seawater of the Pacific Ocean.</title>
        <authorList>
            <person name="Liu X."/>
            <person name="Lai Q."/>
            <person name="Sun F."/>
            <person name="Gai Y."/>
            <person name="Li G."/>
            <person name="Shao Z."/>
        </authorList>
    </citation>
    <scope>NUCLEOTIDE SEQUENCE</scope>
    <source>
        <strain evidence="8">C16B3</strain>
    </source>
</reference>
<dbReference type="GO" id="GO:0016787">
    <property type="term" value="F:hydrolase activity"/>
    <property type="evidence" value="ECO:0007669"/>
    <property type="project" value="UniProtKB-KW"/>
</dbReference>
<dbReference type="EMBL" id="JAAVXB010000003">
    <property type="protein sequence ID" value="NKF22192.1"/>
    <property type="molecule type" value="Genomic_DNA"/>
</dbReference>
<dbReference type="PANTHER" id="PTHR30636:SF3">
    <property type="entry name" value="UPF0701 PROTEIN YICC"/>
    <property type="match status" value="1"/>
</dbReference>
<dbReference type="Pfam" id="PF08340">
    <property type="entry name" value="YicC-like_C"/>
    <property type="match status" value="1"/>
</dbReference>
<keyword evidence="9" id="KW-1185">Reference proteome</keyword>
<proteinExistence type="inferred from homology"/>
<evidence type="ECO:0000259" key="7">
    <source>
        <dbReference type="Pfam" id="PF08340"/>
    </source>
</evidence>
<dbReference type="InterPro" id="IPR013527">
    <property type="entry name" value="YicC-like_N"/>
</dbReference>
<evidence type="ECO:0000256" key="5">
    <source>
        <dbReference type="ARBA" id="ARBA00035648"/>
    </source>
</evidence>
<keyword evidence="4" id="KW-0378">Hydrolase</keyword>
<comment type="caution">
    <text evidence="8">The sequence shown here is derived from an EMBL/GenBank/DDBJ whole genome shotgun (WGS) entry which is preliminary data.</text>
</comment>
<protein>
    <submittedName>
        <fullName evidence="8">YicC family protein</fullName>
    </submittedName>
</protein>
<dbReference type="Proteomes" id="UP000653472">
    <property type="component" value="Unassembled WGS sequence"/>
</dbReference>
<dbReference type="AlphaFoldDB" id="A0A970B4C7"/>
<organism evidence="8 9">
    <name type="scientific">Solimonas marina</name>
    <dbReference type="NCBI Taxonomy" id="2714601"/>
    <lineage>
        <taxon>Bacteria</taxon>
        <taxon>Pseudomonadati</taxon>
        <taxon>Pseudomonadota</taxon>
        <taxon>Gammaproteobacteria</taxon>
        <taxon>Nevskiales</taxon>
        <taxon>Nevskiaceae</taxon>
        <taxon>Solimonas</taxon>
    </lineage>
</organism>
<evidence type="ECO:0000256" key="2">
    <source>
        <dbReference type="ARBA" id="ARBA00022722"/>
    </source>
</evidence>
<evidence type="ECO:0000313" key="9">
    <source>
        <dbReference type="Proteomes" id="UP000653472"/>
    </source>
</evidence>
<feature type="domain" description="Endoribonuclease YicC-like N-terminal" evidence="6">
    <location>
        <begin position="2"/>
        <end position="155"/>
    </location>
</feature>
<keyword evidence="3" id="KW-0255">Endonuclease</keyword>
<name>A0A970B4C7_9GAMM</name>
<comment type="cofactor">
    <cofactor evidence="1">
        <name>a divalent metal cation</name>
        <dbReference type="ChEBI" id="CHEBI:60240"/>
    </cofactor>
</comment>